<dbReference type="GO" id="GO:0015505">
    <property type="term" value="F:uracil:monoatomic cation symporter activity"/>
    <property type="evidence" value="ECO:0007669"/>
    <property type="project" value="TreeGrafter"/>
</dbReference>
<comment type="subcellular location">
    <subcellularLocation>
        <location evidence="1">Membrane</location>
        <topology evidence="1">Multi-pass membrane protein</topology>
    </subcellularLocation>
</comment>
<reference evidence="10 11" key="1">
    <citation type="journal article" date="2024" name="Nat. Commun.">
        <title>Phylogenomics reveals the evolutionary origins of lichenization in chlorophyte algae.</title>
        <authorList>
            <person name="Puginier C."/>
            <person name="Libourel C."/>
            <person name="Otte J."/>
            <person name="Skaloud P."/>
            <person name="Haon M."/>
            <person name="Grisel S."/>
            <person name="Petersen M."/>
            <person name="Berrin J.G."/>
            <person name="Delaux P.M."/>
            <person name="Dal Grande F."/>
            <person name="Keller J."/>
        </authorList>
    </citation>
    <scope>NUCLEOTIDE SEQUENCE [LARGE SCALE GENOMIC DNA]</scope>
    <source>
        <strain evidence="10 11">SAG 2036</strain>
    </source>
</reference>
<evidence type="ECO:0000256" key="1">
    <source>
        <dbReference type="ARBA" id="ARBA00004141"/>
    </source>
</evidence>
<dbReference type="GO" id="GO:0016020">
    <property type="term" value="C:membrane"/>
    <property type="evidence" value="ECO:0007669"/>
    <property type="project" value="UniProtKB-SubCell"/>
</dbReference>
<keyword evidence="8 9" id="KW-0472">Membrane</keyword>
<feature type="transmembrane region" description="Helical" evidence="9">
    <location>
        <begin position="108"/>
        <end position="132"/>
    </location>
</feature>
<evidence type="ECO:0000256" key="5">
    <source>
        <dbReference type="ARBA" id="ARBA00022741"/>
    </source>
</evidence>
<keyword evidence="5" id="KW-0547">Nucleotide-binding</keyword>
<feature type="transmembrane region" description="Helical" evidence="9">
    <location>
        <begin position="324"/>
        <end position="345"/>
    </location>
</feature>
<dbReference type="Proteomes" id="UP001465755">
    <property type="component" value="Unassembled WGS sequence"/>
</dbReference>
<organism evidence="10 11">
    <name type="scientific">Symbiochloris irregularis</name>
    <dbReference type="NCBI Taxonomy" id="706552"/>
    <lineage>
        <taxon>Eukaryota</taxon>
        <taxon>Viridiplantae</taxon>
        <taxon>Chlorophyta</taxon>
        <taxon>core chlorophytes</taxon>
        <taxon>Trebouxiophyceae</taxon>
        <taxon>Trebouxiales</taxon>
        <taxon>Trebouxiaceae</taxon>
        <taxon>Symbiochloris</taxon>
    </lineage>
</organism>
<keyword evidence="3" id="KW-0813">Transport</keyword>
<dbReference type="AlphaFoldDB" id="A0AAW1PZG8"/>
<dbReference type="EMBL" id="JALJOQ010000001">
    <property type="protein sequence ID" value="KAK9815205.1"/>
    <property type="molecule type" value="Genomic_DNA"/>
</dbReference>
<feature type="transmembrane region" description="Helical" evidence="9">
    <location>
        <begin position="6"/>
        <end position="30"/>
    </location>
</feature>
<evidence type="ECO:0000313" key="11">
    <source>
        <dbReference type="Proteomes" id="UP001465755"/>
    </source>
</evidence>
<evidence type="ECO:0000313" key="10">
    <source>
        <dbReference type="EMBL" id="KAK9815205.1"/>
    </source>
</evidence>
<evidence type="ECO:0000256" key="3">
    <source>
        <dbReference type="ARBA" id="ARBA00022448"/>
    </source>
</evidence>
<dbReference type="InterPro" id="IPR009834">
    <property type="entry name" value="Ureide_permease"/>
</dbReference>
<protein>
    <recommendedName>
        <fullName evidence="12">Ureide permease</fullName>
    </recommendedName>
</protein>
<evidence type="ECO:0000256" key="7">
    <source>
        <dbReference type="ARBA" id="ARBA00022989"/>
    </source>
</evidence>
<dbReference type="InterPro" id="IPR030189">
    <property type="entry name" value="UPS_plant"/>
</dbReference>
<dbReference type="Pfam" id="PF07168">
    <property type="entry name" value="Ureide_permease"/>
    <property type="match status" value="1"/>
</dbReference>
<name>A0AAW1PZG8_9CHLO</name>
<dbReference type="PANTHER" id="PTHR31081">
    <property type="entry name" value="UREIDE PERMEASE 1-RELATED-RELATED"/>
    <property type="match status" value="1"/>
</dbReference>
<comment type="similarity">
    <text evidence="2">Belongs to the plant ureide permease (TC 2.A.7.19) family.</text>
</comment>
<evidence type="ECO:0000256" key="6">
    <source>
        <dbReference type="ARBA" id="ARBA00022840"/>
    </source>
</evidence>
<keyword evidence="7 9" id="KW-1133">Transmembrane helix</keyword>
<evidence type="ECO:0008006" key="12">
    <source>
        <dbReference type="Google" id="ProtNLM"/>
    </source>
</evidence>
<feature type="transmembrane region" description="Helical" evidence="9">
    <location>
        <begin position="283"/>
        <end position="304"/>
    </location>
</feature>
<evidence type="ECO:0000256" key="8">
    <source>
        <dbReference type="ARBA" id="ARBA00023136"/>
    </source>
</evidence>
<evidence type="ECO:0000256" key="4">
    <source>
        <dbReference type="ARBA" id="ARBA00022692"/>
    </source>
</evidence>
<sequence length="412" mass="43759">MITVESKAGGIACLILALFFLGSFAPGLHYCERKGRHPAHTYFDFSLGYLAVAVVAALTLGEFGASDPANNINFIEQLKQDNGACVGFAMAAGAFVQFGNFGVQWGCALCGVIITMAANGSLIVVIGTTLNWFLDDKVNKPELLFPGIGCFLIAVIFSVATHIVDQRYKRSTRGDIPESALPTHNACSNVGPLKAGASTEAASKLDDSAHAAMSHGESLFPNVGTELAMHTAVTKGALEVPGTAIVVAAGVSCGFYNPGFNLASNDQFHVLPRGVAPLTTYTGYFYFCICYIFLAWLETIWFLYWPPFGLPKSSWAAYFKDNDWLRVVGFTAGVSVSIANVLTFVGGQVAGYATSDLVAANPLVSTVWGLLLFREFRSSPVRVWILLACMGAAYCAAIGLLIGSAGSPKNHS</sequence>
<evidence type="ECO:0000256" key="2">
    <source>
        <dbReference type="ARBA" id="ARBA00005931"/>
    </source>
</evidence>
<feature type="transmembrane region" description="Helical" evidence="9">
    <location>
        <begin position="81"/>
        <end position="101"/>
    </location>
</feature>
<feature type="transmembrane region" description="Helical" evidence="9">
    <location>
        <begin position="144"/>
        <end position="164"/>
    </location>
</feature>
<dbReference type="PANTHER" id="PTHR31081:SF5">
    <property type="entry name" value="UREIDE PERMEASE 1-RELATED"/>
    <property type="match status" value="1"/>
</dbReference>
<keyword evidence="11" id="KW-1185">Reference proteome</keyword>
<keyword evidence="6" id="KW-0067">ATP-binding</keyword>
<dbReference type="GO" id="GO:0005524">
    <property type="term" value="F:ATP binding"/>
    <property type="evidence" value="ECO:0007669"/>
    <property type="project" value="UniProtKB-KW"/>
</dbReference>
<evidence type="ECO:0000256" key="9">
    <source>
        <dbReference type="SAM" id="Phobius"/>
    </source>
</evidence>
<feature type="transmembrane region" description="Helical" evidence="9">
    <location>
        <begin position="42"/>
        <end position="61"/>
    </location>
</feature>
<comment type="caution">
    <text evidence="10">The sequence shown here is derived from an EMBL/GenBank/DDBJ whole genome shotgun (WGS) entry which is preliminary data.</text>
</comment>
<dbReference type="GO" id="GO:0005274">
    <property type="term" value="F:allantoin:proton symporter activity"/>
    <property type="evidence" value="ECO:0007669"/>
    <property type="project" value="TreeGrafter"/>
</dbReference>
<feature type="transmembrane region" description="Helical" evidence="9">
    <location>
        <begin position="383"/>
        <end position="403"/>
    </location>
</feature>
<proteinExistence type="inferred from homology"/>
<gene>
    <name evidence="10" type="ORF">WJX73_010931</name>
</gene>
<keyword evidence="4 9" id="KW-0812">Transmembrane</keyword>
<accession>A0AAW1PZG8</accession>